<evidence type="ECO:0000256" key="3">
    <source>
        <dbReference type="ARBA" id="ARBA00022691"/>
    </source>
</evidence>
<comment type="caution">
    <text evidence="8">The sequence shown here is derived from an EMBL/GenBank/DDBJ whole genome shotgun (WGS) entry which is preliminary data.</text>
</comment>
<dbReference type="AlphaFoldDB" id="U5CLP2"/>
<dbReference type="NCBIfam" id="TIGR00675">
    <property type="entry name" value="dcm"/>
    <property type="match status" value="1"/>
</dbReference>
<dbReference type="EMBL" id="AXDC01000048">
    <property type="protein sequence ID" value="ERM90908.1"/>
    <property type="molecule type" value="Genomic_DNA"/>
</dbReference>
<comment type="similarity">
    <text evidence="5 6">Belongs to the class I-like SAM-binding methyltransferase superfamily. C5-methyltransferase family.</text>
</comment>
<feature type="active site" evidence="5">
    <location>
        <position position="94"/>
    </location>
</feature>
<dbReference type="EC" id="2.1.1.37" evidence="7"/>
<dbReference type="Gene3D" id="3.40.50.150">
    <property type="entry name" value="Vaccinia Virus protein VP39"/>
    <property type="match status" value="1"/>
</dbReference>
<organism evidence="8 9">
    <name type="scientific">Caldanaerobacter subterraneus subsp. yonseiensis KB-1</name>
    <dbReference type="NCBI Taxonomy" id="1388761"/>
    <lineage>
        <taxon>Bacteria</taxon>
        <taxon>Bacillati</taxon>
        <taxon>Bacillota</taxon>
        <taxon>Clostridia</taxon>
        <taxon>Thermoanaerobacterales</taxon>
        <taxon>Thermoanaerobacteraceae</taxon>
        <taxon>Caldanaerobacter</taxon>
    </lineage>
</organism>
<keyword evidence="3 5" id="KW-0949">S-adenosyl-L-methionine</keyword>
<dbReference type="InterPro" id="IPR018117">
    <property type="entry name" value="C5_DNA_meth_AS"/>
</dbReference>
<dbReference type="GO" id="GO:0009307">
    <property type="term" value="P:DNA restriction-modification system"/>
    <property type="evidence" value="ECO:0007669"/>
    <property type="project" value="UniProtKB-KW"/>
</dbReference>
<evidence type="ECO:0000256" key="1">
    <source>
        <dbReference type="ARBA" id="ARBA00022603"/>
    </source>
</evidence>
<dbReference type="GO" id="GO:0003886">
    <property type="term" value="F:DNA (cytosine-5-)-methyltransferase activity"/>
    <property type="evidence" value="ECO:0007669"/>
    <property type="project" value="UniProtKB-EC"/>
</dbReference>
<evidence type="ECO:0000313" key="9">
    <source>
        <dbReference type="Proteomes" id="UP000016856"/>
    </source>
</evidence>
<dbReference type="InterPro" id="IPR029063">
    <property type="entry name" value="SAM-dependent_MTases_sf"/>
</dbReference>
<dbReference type="GO" id="GO:0044027">
    <property type="term" value="P:negative regulation of gene expression via chromosomal CpG island methylation"/>
    <property type="evidence" value="ECO:0007669"/>
    <property type="project" value="TreeGrafter"/>
</dbReference>
<dbReference type="InterPro" id="IPR001525">
    <property type="entry name" value="C5_MeTfrase"/>
</dbReference>
<dbReference type="Gene3D" id="3.90.120.10">
    <property type="entry name" value="DNA Methylase, subunit A, domain 2"/>
    <property type="match status" value="1"/>
</dbReference>
<accession>U5CLP2</accession>
<dbReference type="PANTHER" id="PTHR10629">
    <property type="entry name" value="CYTOSINE-SPECIFIC METHYLTRANSFERASE"/>
    <property type="match status" value="1"/>
</dbReference>
<reference evidence="8 9" key="1">
    <citation type="journal article" date="2013" name="Genome Announc.">
        <title>Draft Genome Sequence of an Anaerobic and Extremophilic Bacterium, Caldanaerobacter yonseiensis, Isolated from a Geothermal Hot Stream.</title>
        <authorList>
            <person name="Lee S.J."/>
            <person name="Lee Y.J."/>
            <person name="Park G.S."/>
            <person name="Kim B.C."/>
            <person name="Lee S.J."/>
            <person name="Shin J.H."/>
            <person name="Lee D.W."/>
        </authorList>
    </citation>
    <scope>NUCLEOTIDE SEQUENCE [LARGE SCALE GENOMIC DNA]</scope>
    <source>
        <strain evidence="8 9">KB-1</strain>
    </source>
</reference>
<dbReference type="PANTHER" id="PTHR10629:SF52">
    <property type="entry name" value="DNA (CYTOSINE-5)-METHYLTRANSFERASE 1"/>
    <property type="match status" value="1"/>
</dbReference>
<dbReference type="InterPro" id="IPR050390">
    <property type="entry name" value="C5-Methyltransferase"/>
</dbReference>
<dbReference type="GO" id="GO:0003677">
    <property type="term" value="F:DNA binding"/>
    <property type="evidence" value="ECO:0007669"/>
    <property type="project" value="TreeGrafter"/>
</dbReference>
<sequence>MSQKYTVVSLFSGAGGMDLGLYMEGGFEFLTANDVLLPPAHTYAENFGHKIVSAGEFNGEIGGQHPVYIVGDVSSVDFSRISGSADVVVGGPPCQDFSIVRGPEKERMGIKVKRGKLYAHFVRALMYLQPKVFVFENVPGLLSANNGTAFETIIEDFSHLNLRWSEIKEIVGNSIQKTAENYEILFAEVVDSSELGVPQKRKRLIIVGAREDVLPRDHIQKAWLRSDVKNILSGSDSLFKKYPLTPLEVFEGKPLSELQNEYREVMEEYRDVAATVRTEKAEKWVRSVWENLTFNAVEDYLFVNGAARPDYRELEAAFEAHGELLEELGYMGAKIEGMNFPDRTNEVSREKEDVLQRLRMIPPDENHEFVRGTQWEVEGRGMSLIYRRIHPLKPSYTVVAYGGGGTWGYHYRRNRGKLTNRERARLQTFPDTFLFKGTSSEVRAQIGEAVPPLLGKKIARAVKLILEADQSSG</sequence>
<proteinExistence type="inferred from homology"/>
<dbReference type="GO" id="GO:0032259">
    <property type="term" value="P:methylation"/>
    <property type="evidence" value="ECO:0007669"/>
    <property type="project" value="UniProtKB-KW"/>
</dbReference>
<gene>
    <name evidence="8" type="ORF">O163_13310</name>
</gene>
<name>U5CLP2_CALSX</name>
<protein>
    <recommendedName>
        <fullName evidence="7">Cytosine-specific methyltransferase</fullName>
        <ecNumber evidence="7">2.1.1.37</ecNumber>
    </recommendedName>
</protein>
<evidence type="ECO:0000256" key="4">
    <source>
        <dbReference type="ARBA" id="ARBA00022747"/>
    </source>
</evidence>
<dbReference type="REBASE" id="75128">
    <property type="entry name" value="M.CyoLORF13310P"/>
</dbReference>
<comment type="catalytic activity">
    <reaction evidence="7">
        <text>a 2'-deoxycytidine in DNA + S-adenosyl-L-methionine = a 5-methyl-2'-deoxycytidine in DNA + S-adenosyl-L-homocysteine + H(+)</text>
        <dbReference type="Rhea" id="RHEA:13681"/>
        <dbReference type="Rhea" id="RHEA-COMP:11369"/>
        <dbReference type="Rhea" id="RHEA-COMP:11370"/>
        <dbReference type="ChEBI" id="CHEBI:15378"/>
        <dbReference type="ChEBI" id="CHEBI:57856"/>
        <dbReference type="ChEBI" id="CHEBI:59789"/>
        <dbReference type="ChEBI" id="CHEBI:85452"/>
        <dbReference type="ChEBI" id="CHEBI:85454"/>
        <dbReference type="EC" id="2.1.1.37"/>
    </reaction>
</comment>
<dbReference type="RefSeq" id="WP_022588823.1">
    <property type="nucleotide sequence ID" value="NZ_AXDC01000048.1"/>
</dbReference>
<dbReference type="PROSITE" id="PS51679">
    <property type="entry name" value="SAM_MT_C5"/>
    <property type="match status" value="1"/>
</dbReference>
<keyword evidence="1 5" id="KW-0489">Methyltransferase</keyword>
<evidence type="ECO:0000256" key="6">
    <source>
        <dbReference type="RuleBase" id="RU000416"/>
    </source>
</evidence>
<dbReference type="SUPFAM" id="SSF53335">
    <property type="entry name" value="S-adenosyl-L-methionine-dependent methyltransferases"/>
    <property type="match status" value="1"/>
</dbReference>
<dbReference type="PRINTS" id="PR00105">
    <property type="entry name" value="C5METTRFRASE"/>
</dbReference>
<evidence type="ECO:0000256" key="5">
    <source>
        <dbReference type="PROSITE-ProRule" id="PRU01016"/>
    </source>
</evidence>
<dbReference type="PATRIC" id="fig|1388761.3.peg.2669"/>
<dbReference type="Proteomes" id="UP000016856">
    <property type="component" value="Unassembled WGS sequence"/>
</dbReference>
<evidence type="ECO:0000256" key="7">
    <source>
        <dbReference type="RuleBase" id="RU000417"/>
    </source>
</evidence>
<evidence type="ECO:0000313" key="8">
    <source>
        <dbReference type="EMBL" id="ERM90908.1"/>
    </source>
</evidence>
<keyword evidence="4" id="KW-0680">Restriction system</keyword>
<dbReference type="PROSITE" id="PS00094">
    <property type="entry name" value="C5_MTASE_1"/>
    <property type="match status" value="1"/>
</dbReference>
<dbReference type="Pfam" id="PF00145">
    <property type="entry name" value="DNA_methylase"/>
    <property type="match status" value="1"/>
</dbReference>
<keyword evidence="2 5" id="KW-0808">Transferase</keyword>
<evidence type="ECO:0000256" key="2">
    <source>
        <dbReference type="ARBA" id="ARBA00022679"/>
    </source>
</evidence>